<dbReference type="Proteomes" id="UP000278475">
    <property type="component" value="Unassembled WGS sequence"/>
</dbReference>
<evidence type="ECO:0000256" key="3">
    <source>
        <dbReference type="ARBA" id="ARBA00022801"/>
    </source>
</evidence>
<keyword evidence="4" id="KW-0720">Serine protease</keyword>
<keyword evidence="2" id="KW-0645">Protease</keyword>
<dbReference type="InterPro" id="IPR047272">
    <property type="entry name" value="S49_SppA_C"/>
</dbReference>
<sequence length="519" mass="57333">MHLKGKYHITVIAIIAAIAVAVSVLHASAYLRSESQNKNLIAVVEVNTPIIYTSTRDFYTSLMQYALQNVSIKAVVLKLDSPGGSVSAIQDVYLQLLKLKAEKPVVTSILAGALSGGYYIAVVADYIYALPMSLVGSIGVIAIKPTQPYPSEKIVETGPYKYTGLSELDFYELVNQALQDFINTIKVHRGSKLKVPETELMKSAIYTGLQARAMGLVDEIGNLDDAIKKAAQLAEVEGYQVVFLNKEVKQTPTTWYTSQTQAIKCLEDLANMSTPPSLYYLYLPSLKPKPITEVEVIKQEAFQAAKSPSKSIAFDVGHQNAYASSDIELLIKEICSRGRSISFVKNLVDVSLEKYNAIVIISPTKPYTQEERKAIRNYLEQGGKLLLIYDPEKAAPNAINTIATDFQITFATGYLYNLENNDKNYRNIYITSLDQNNTITQGVDKLILYTATAIYTTKGAIAMAQNTWLTTANVKSNYPVIVARQGVVAISDQTFLKEPYAHQADNMKLIHNIAKYLTS</sequence>
<accession>A0A497EQP9</accession>
<evidence type="ECO:0000313" key="6">
    <source>
        <dbReference type="EMBL" id="RLE49251.1"/>
    </source>
</evidence>
<dbReference type="GO" id="GO:0008236">
    <property type="term" value="F:serine-type peptidase activity"/>
    <property type="evidence" value="ECO:0007669"/>
    <property type="project" value="UniProtKB-KW"/>
</dbReference>
<dbReference type="GO" id="GO:0006508">
    <property type="term" value="P:proteolysis"/>
    <property type="evidence" value="ECO:0007669"/>
    <property type="project" value="UniProtKB-KW"/>
</dbReference>
<proteinExistence type="inferred from homology"/>
<dbReference type="InterPro" id="IPR002142">
    <property type="entry name" value="Peptidase_S49"/>
</dbReference>
<evidence type="ECO:0000313" key="7">
    <source>
        <dbReference type="Proteomes" id="UP000278475"/>
    </source>
</evidence>
<dbReference type="CDD" id="cd07023">
    <property type="entry name" value="S49_Sppa_N_C"/>
    <property type="match status" value="1"/>
</dbReference>
<feature type="domain" description="Peptidase S49" evidence="5">
    <location>
        <begin position="99"/>
        <end position="236"/>
    </location>
</feature>
<name>A0A497EQP9_9CREN</name>
<dbReference type="PANTHER" id="PTHR42987">
    <property type="entry name" value="PEPTIDASE S49"/>
    <property type="match status" value="1"/>
</dbReference>
<comment type="caution">
    <text evidence="6">The sequence shown here is derived from an EMBL/GenBank/DDBJ whole genome shotgun (WGS) entry which is preliminary data.</text>
</comment>
<comment type="similarity">
    <text evidence="1">Belongs to the peptidase S49 family.</text>
</comment>
<gene>
    <name evidence="6" type="ORF">DRJ31_05595</name>
</gene>
<keyword evidence="3" id="KW-0378">Hydrolase</keyword>
<dbReference type="EMBL" id="QMQV01000044">
    <property type="protein sequence ID" value="RLE49251.1"/>
    <property type="molecule type" value="Genomic_DNA"/>
</dbReference>
<dbReference type="PANTHER" id="PTHR42987:SF4">
    <property type="entry name" value="PROTEASE SOHB-RELATED"/>
    <property type="match status" value="1"/>
</dbReference>
<organism evidence="6 7">
    <name type="scientific">Thermoproteota archaeon</name>
    <dbReference type="NCBI Taxonomy" id="2056631"/>
    <lineage>
        <taxon>Archaea</taxon>
        <taxon>Thermoproteota</taxon>
    </lineage>
</organism>
<reference evidence="6 7" key="1">
    <citation type="submission" date="2018-06" db="EMBL/GenBank/DDBJ databases">
        <title>Extensive metabolic versatility and redundancy in microbially diverse, dynamic hydrothermal sediments.</title>
        <authorList>
            <person name="Dombrowski N."/>
            <person name="Teske A."/>
            <person name="Baker B.J."/>
        </authorList>
    </citation>
    <scope>NUCLEOTIDE SEQUENCE [LARGE SCALE GENOMIC DNA]</scope>
    <source>
        <strain evidence="6">B66_G16</strain>
    </source>
</reference>
<dbReference type="Pfam" id="PF01343">
    <property type="entry name" value="Peptidase_S49"/>
    <property type="match status" value="1"/>
</dbReference>
<dbReference type="Gene3D" id="3.90.226.10">
    <property type="entry name" value="2-enoyl-CoA Hydratase, Chain A, domain 1"/>
    <property type="match status" value="1"/>
</dbReference>
<dbReference type="InterPro" id="IPR029062">
    <property type="entry name" value="Class_I_gatase-like"/>
</dbReference>
<evidence type="ECO:0000256" key="1">
    <source>
        <dbReference type="ARBA" id="ARBA00008683"/>
    </source>
</evidence>
<evidence type="ECO:0000256" key="4">
    <source>
        <dbReference type="ARBA" id="ARBA00022825"/>
    </source>
</evidence>
<dbReference type="InterPro" id="IPR029045">
    <property type="entry name" value="ClpP/crotonase-like_dom_sf"/>
</dbReference>
<evidence type="ECO:0000256" key="2">
    <source>
        <dbReference type="ARBA" id="ARBA00022670"/>
    </source>
</evidence>
<protein>
    <recommendedName>
        <fullName evidence="5">Peptidase S49 domain-containing protein</fullName>
    </recommendedName>
</protein>
<evidence type="ECO:0000259" key="5">
    <source>
        <dbReference type="Pfam" id="PF01343"/>
    </source>
</evidence>
<dbReference type="AlphaFoldDB" id="A0A497EQP9"/>
<dbReference type="SUPFAM" id="SSF52317">
    <property type="entry name" value="Class I glutamine amidotransferase-like"/>
    <property type="match status" value="1"/>
</dbReference>
<dbReference type="SUPFAM" id="SSF52096">
    <property type="entry name" value="ClpP/crotonase"/>
    <property type="match status" value="1"/>
</dbReference>